<evidence type="ECO:0000313" key="2">
    <source>
        <dbReference type="Proteomes" id="UP000199754"/>
    </source>
</evidence>
<keyword evidence="2" id="KW-1185">Reference proteome</keyword>
<name>A0A221K1E1_9RHOB</name>
<dbReference type="AlphaFoldDB" id="A0A221K1E1"/>
<dbReference type="KEGG" id="spse:SULPSESMR1_02029"/>
<protein>
    <submittedName>
        <fullName evidence="1">Uncharacterized protein</fullName>
    </submittedName>
</protein>
<dbReference type="EMBL" id="CP022415">
    <property type="protein sequence ID" value="ASM72832.1"/>
    <property type="molecule type" value="Genomic_DNA"/>
</dbReference>
<proteinExistence type="predicted"/>
<dbReference type="Proteomes" id="UP000199754">
    <property type="component" value="Chromosome"/>
</dbReference>
<sequence>MTARRTIVSQSEIKRTLQAALSAGLRIGRVEVDHATGRVVVFPEGAAPQAAGPDPDELLK</sequence>
<dbReference type="RefSeq" id="WP_089420687.1">
    <property type="nucleotide sequence ID" value="NZ_CP022415.1"/>
</dbReference>
<evidence type="ECO:0000313" key="1">
    <source>
        <dbReference type="EMBL" id="ASM72832.1"/>
    </source>
</evidence>
<organism evidence="1 2">
    <name type="scientific">Pseudosulfitobacter pseudonitzschiae</name>
    <dbReference type="NCBI Taxonomy" id="1402135"/>
    <lineage>
        <taxon>Bacteria</taxon>
        <taxon>Pseudomonadati</taxon>
        <taxon>Pseudomonadota</taxon>
        <taxon>Alphaproteobacteria</taxon>
        <taxon>Rhodobacterales</taxon>
        <taxon>Roseobacteraceae</taxon>
        <taxon>Pseudosulfitobacter</taxon>
    </lineage>
</organism>
<reference evidence="1 2" key="1">
    <citation type="submission" date="2017-07" db="EMBL/GenBank/DDBJ databases">
        <title>Genome Sequence of Sulfitobacter pseudonitzschiae Strain SMR1 Isolated from a culture of the Diatom Skeletonema marinoi.</title>
        <authorList>
            <person name="Topel M."/>
            <person name="Pinder M.I.M."/>
            <person name="Johansson O.N."/>
            <person name="Kourtchenko O."/>
            <person name="Godhe A."/>
            <person name="Clarke A.K."/>
        </authorList>
    </citation>
    <scope>NUCLEOTIDE SEQUENCE [LARGE SCALE GENOMIC DNA]</scope>
    <source>
        <strain evidence="1 2">SMR1</strain>
    </source>
</reference>
<dbReference type="OrthoDB" id="7869129at2"/>
<accession>A0A221K1E1</accession>
<gene>
    <name evidence="1" type="ORF">SULPSESMR1_02029</name>
</gene>